<dbReference type="PATRIC" id="fig|1423758.3.peg.575"/>
<dbReference type="STRING" id="1423758.FC41_GL000569"/>
<reference evidence="1 2" key="1">
    <citation type="submission" date="2012-06" db="EMBL/GenBank/DDBJ databases">
        <title>Draft Genome Sequence of Lactobacillus hominis Strain CRBIP 24.179T, isolated from human intestine.</title>
        <authorList>
            <person name="Cousin S."/>
            <person name="Ma L."/>
            <person name="Bizet C."/>
            <person name="Loux V."/>
            <person name="Bouchier C."/>
            <person name="Clermont D."/>
            <person name="Creno S."/>
        </authorList>
    </citation>
    <scope>NUCLEOTIDE SEQUENCE [LARGE SCALE GENOMIC DNA]</scope>
    <source>
        <strain evidence="2">CRBIP 24.179T</strain>
    </source>
</reference>
<proteinExistence type="predicted"/>
<gene>
    <name evidence="1" type="ORF">BN55_07500</name>
</gene>
<dbReference type="Proteomes" id="UP000009320">
    <property type="component" value="Unassembled WGS sequence"/>
</dbReference>
<evidence type="ECO:0000313" key="2">
    <source>
        <dbReference type="Proteomes" id="UP000009320"/>
    </source>
</evidence>
<comment type="caution">
    <text evidence="1">The sequence shown here is derived from an EMBL/GenBank/DDBJ whole genome shotgun (WGS) entry which is preliminary data.</text>
</comment>
<dbReference type="eggNOG" id="ENOG5033II5">
    <property type="taxonomic scope" value="Bacteria"/>
</dbReference>
<evidence type="ECO:0000313" key="1">
    <source>
        <dbReference type="EMBL" id="CCI81396.1"/>
    </source>
</evidence>
<protein>
    <submittedName>
        <fullName evidence="1">Uncharacterized protein</fullName>
    </submittedName>
</protein>
<dbReference type="AlphaFoldDB" id="I7JUI7"/>
<keyword evidence="2" id="KW-1185">Reference proteome</keyword>
<accession>I7JUI7</accession>
<organism evidence="1 2">
    <name type="scientific">Lactobacillus hominis DSM 23910 = CRBIP 24.179</name>
    <dbReference type="NCBI Taxonomy" id="1423758"/>
    <lineage>
        <taxon>Bacteria</taxon>
        <taxon>Bacillati</taxon>
        <taxon>Bacillota</taxon>
        <taxon>Bacilli</taxon>
        <taxon>Lactobacillales</taxon>
        <taxon>Lactobacillaceae</taxon>
        <taxon>Lactobacillus</taxon>
    </lineage>
</organism>
<sequence>MNIIKKTQGVLDQLSGMSKKWRQKRRDIPFDEMQQYMTVGEYQVGSAQDTPNGEDYDLIVYKDDEGTLHQALRPVDASDLAPEYVRKFDKRLDRYQAFVNKKTGRRYIVERQLDDFVDYVNRHIRKGNNSVNIGVLTDTHYKESDSIDFYGHNGLTHVKEFNYLEDKNILDLKAHLGDWMDLIQD</sequence>
<name>I7JUI7_9LACO</name>
<dbReference type="EMBL" id="CAKE01000002">
    <property type="protein sequence ID" value="CCI81396.1"/>
    <property type="molecule type" value="Genomic_DNA"/>
</dbReference>